<keyword evidence="5 8" id="KW-0175">Coiled coil</keyword>
<evidence type="ECO:0000256" key="7">
    <source>
        <dbReference type="PROSITE-ProRule" id="PRU00471"/>
    </source>
</evidence>
<dbReference type="Pfam" id="PF02463">
    <property type="entry name" value="SMC_N"/>
    <property type="match status" value="1"/>
</dbReference>
<sequence length="1061" mass="124120">MHLNRLVLRNFKKYRRADITFQDGLTGIIGGNGAGKSTIVEAIAWALYGSRAYTVEKLEKRLIKNVNARPEESVEVHLTLSIGKNEIVISRIMKGKSMLPDASLCINGQEVAKGMREVDAHLSKLMKISFQDFMRTFYARQKDLDNLIREGGAGKRDYLLKLLGLEDIREIGLEITKDDLREIERRINLASGALSELGDVERRIEEIRAQEASARAELIKREIALKDAENERKRAREDLERLDEKRQEHMRLKREIEHVQGYIADRERTAREERARLEGIEEKKRKLHALTSDLKRLNEIRKHLHDLEAARRDYEQLNSILKSLQIERREALRSLNELETRLDELYRCRSEMEGLREKADLYVTTQRELEELEIKRERFTSHVSSIASLDAERSALLRDYKMKADLVRELREARRSLPDLERRLSVLESLKRELEELERAKEMHRRLDELLSERDSRIERRAQLLNRLDIIHKKLSEIGDLAREERGLREREVQLETLIETLNQKRTEIESRRNLARSKMHESQSNLKRIESLGAESPCPTCERPLGDQYSRLTEKYREEIRRYRDDYETATNELRDLNERVKNAQHLRERLRASAESLGKRRSDLASLEAEQREVMLQLSEMRERISELDGEIDAIGQAEYDSKRHEEVKRSLSGYNELIDKRARLLARLENLPGLESELENTREKASALDERIFEHSRSISILDYDERAYLRARSTLSELQSSHERYGLLLQQTGEIERLEKLLEALRIRVQRLDGDMLKVEGELSELAFDPNEYDMLRAEETRLAEIESIANRLRVEIAAEDLSRSRLFEAETDLRRLHTQMAELSTRLEELGYTDASYENAKRILSDADERLRCANEEYAKMRDELRRLEWSLSGLNDDLKRKRELERKIDELNRKAQVVSVVRDLLVRFMDALLVRVRNEIAQNAARIMEEVTGKYSILKIDENFNILVDDRGTDYPIWRFSGGEIDMIALSVRIAISEYLMRSFGEESGYSFMILDEVFGSQDIEHRERMINMLRSLGVRFPQLFAISHISDVQGQFDNTIVVSEDDMGNSVAYQ</sequence>
<dbReference type="InterPro" id="IPR013134">
    <property type="entry name" value="Zn_hook_RAD50"/>
</dbReference>
<dbReference type="Gene3D" id="1.10.287.510">
    <property type="entry name" value="Helix hairpin bin"/>
    <property type="match status" value="1"/>
</dbReference>
<keyword evidence="3 7" id="KW-0862">Zinc</keyword>
<dbReference type="InterPro" id="IPR003395">
    <property type="entry name" value="RecF/RecN/SMC_N"/>
</dbReference>
<proteinExistence type="inferred from homology"/>
<dbReference type="EMBL" id="CP000477">
    <property type="protein sequence ID" value="ABK15257.1"/>
    <property type="molecule type" value="Genomic_DNA"/>
</dbReference>
<feature type="coiled-coil region" evidence="8">
    <location>
        <begin position="190"/>
        <end position="454"/>
    </location>
</feature>
<keyword evidence="2" id="KW-0547">Nucleotide-binding</keyword>
<gene>
    <name evidence="10" type="ordered locus">Mthe_1484</name>
</gene>
<dbReference type="Proteomes" id="UP000000674">
    <property type="component" value="Chromosome"/>
</dbReference>
<dbReference type="PROSITE" id="PS51131">
    <property type="entry name" value="ZN_HOOK"/>
    <property type="match status" value="1"/>
</dbReference>
<dbReference type="KEGG" id="mtp:Mthe_1484"/>
<dbReference type="InterPro" id="IPR027417">
    <property type="entry name" value="P-loop_NTPase"/>
</dbReference>
<reference evidence="10 11" key="1">
    <citation type="submission" date="2006-10" db="EMBL/GenBank/DDBJ databases">
        <title>Complete sequence of Methanosaeta thermophila PT.</title>
        <authorList>
            <consortium name="US DOE Joint Genome Institute"/>
            <person name="Copeland A."/>
            <person name="Lucas S."/>
            <person name="Lapidus A."/>
            <person name="Barry K."/>
            <person name="Detter J.C."/>
            <person name="Glavina del Rio T."/>
            <person name="Hammon N."/>
            <person name="Israni S."/>
            <person name="Pitluck S."/>
            <person name="Chain P."/>
            <person name="Malfatti S."/>
            <person name="Shin M."/>
            <person name="Vergez L."/>
            <person name="Schmutz J."/>
            <person name="Larimer F."/>
            <person name="Land M."/>
            <person name="Hauser L."/>
            <person name="Kyrpides N."/>
            <person name="Kim E."/>
            <person name="Smith K.S."/>
            <person name="Ingram-Smith C."/>
            <person name="Richardson P."/>
        </authorList>
    </citation>
    <scope>NUCLEOTIDE SEQUENCE [LARGE SCALE GENOMIC DNA]</scope>
    <source>
        <strain evidence="11">DSM 6194 / JCM 14653 / NBRC 101360 / PT</strain>
    </source>
</reference>
<evidence type="ECO:0000256" key="1">
    <source>
        <dbReference type="ARBA" id="ARBA00022723"/>
    </source>
</evidence>
<evidence type="ECO:0000256" key="8">
    <source>
        <dbReference type="SAM" id="Coils"/>
    </source>
</evidence>
<organism evidence="10 11">
    <name type="scientific">Methanothrix thermoacetophila (strain DSM 6194 / JCM 14653 / NBRC 101360 / PT)</name>
    <name type="common">Methanosaeta thermophila</name>
    <dbReference type="NCBI Taxonomy" id="349307"/>
    <lineage>
        <taxon>Archaea</taxon>
        <taxon>Methanobacteriati</taxon>
        <taxon>Methanobacteriota</taxon>
        <taxon>Stenosarchaea group</taxon>
        <taxon>Methanomicrobia</taxon>
        <taxon>Methanotrichales</taxon>
        <taxon>Methanotrichaceae</taxon>
        <taxon>Methanothrix</taxon>
    </lineage>
</organism>
<dbReference type="GeneID" id="4461938"/>
<dbReference type="HOGENOM" id="CLU_004785_0_0_2"/>
<feature type="coiled-coil region" evidence="8">
    <location>
        <begin position="554"/>
        <end position="626"/>
    </location>
</feature>
<feature type="binding site" evidence="7">
    <location>
        <position position="542"/>
    </location>
    <ligand>
        <name>Zn(2+)</name>
        <dbReference type="ChEBI" id="CHEBI:29105"/>
    </ligand>
</feature>
<dbReference type="SUPFAM" id="SSF75712">
    <property type="entry name" value="Rad50 coiled-coil Zn hook"/>
    <property type="match status" value="1"/>
</dbReference>
<dbReference type="GO" id="GO:0046872">
    <property type="term" value="F:metal ion binding"/>
    <property type="evidence" value="ECO:0007669"/>
    <property type="project" value="UniProtKB-UniRule"/>
</dbReference>
<dbReference type="OrthoDB" id="25344at2157"/>
<accession>A0B983</accession>
<protein>
    <submittedName>
        <fullName evidence="10">SMC domain protein</fullName>
    </submittedName>
</protein>
<feature type="domain" description="Zinc-hook" evidence="9">
    <location>
        <begin position="492"/>
        <end position="590"/>
    </location>
</feature>
<keyword evidence="11" id="KW-1185">Reference proteome</keyword>
<comment type="similarity">
    <text evidence="6">Belongs to the Sph1/Sph2 family.</text>
</comment>
<keyword evidence="4" id="KW-0067">ATP-binding</keyword>
<dbReference type="SUPFAM" id="SSF52540">
    <property type="entry name" value="P-loop containing nucleoside triphosphate hydrolases"/>
    <property type="match status" value="1"/>
</dbReference>
<dbReference type="PANTHER" id="PTHR32114:SF2">
    <property type="entry name" value="ABC TRANSPORTER ABCH.3"/>
    <property type="match status" value="1"/>
</dbReference>
<dbReference type="STRING" id="349307.Mthe_1484"/>
<feature type="coiled-coil region" evidence="8">
    <location>
        <begin position="488"/>
        <end position="519"/>
    </location>
</feature>
<feature type="coiled-coil region" evidence="8">
    <location>
        <begin position="732"/>
        <end position="907"/>
    </location>
</feature>
<evidence type="ECO:0000256" key="2">
    <source>
        <dbReference type="ARBA" id="ARBA00022741"/>
    </source>
</evidence>
<dbReference type="RefSeq" id="WP_011696649.1">
    <property type="nucleotide sequence ID" value="NC_008553.1"/>
</dbReference>
<dbReference type="AlphaFoldDB" id="A0B983"/>
<dbReference type="PANTHER" id="PTHR32114">
    <property type="entry name" value="ABC TRANSPORTER ABCH.3"/>
    <property type="match status" value="1"/>
</dbReference>
<evidence type="ECO:0000313" key="10">
    <source>
        <dbReference type="EMBL" id="ABK15257.1"/>
    </source>
</evidence>
<evidence type="ECO:0000256" key="3">
    <source>
        <dbReference type="ARBA" id="ARBA00022833"/>
    </source>
</evidence>
<evidence type="ECO:0000313" key="11">
    <source>
        <dbReference type="Proteomes" id="UP000000674"/>
    </source>
</evidence>
<dbReference type="Gene3D" id="3.40.50.300">
    <property type="entry name" value="P-loop containing nucleotide triphosphate hydrolases"/>
    <property type="match status" value="2"/>
</dbReference>
<evidence type="ECO:0000259" key="9">
    <source>
        <dbReference type="PROSITE" id="PS51131"/>
    </source>
</evidence>
<keyword evidence="1 7" id="KW-0479">Metal-binding</keyword>
<evidence type="ECO:0000256" key="4">
    <source>
        <dbReference type="ARBA" id="ARBA00022840"/>
    </source>
</evidence>
<feature type="binding site" evidence="7">
    <location>
        <position position="539"/>
    </location>
    <ligand>
        <name>Zn(2+)</name>
        <dbReference type="ChEBI" id="CHEBI:29105"/>
    </ligand>
</feature>
<evidence type="ECO:0000256" key="5">
    <source>
        <dbReference type="ARBA" id="ARBA00023054"/>
    </source>
</evidence>
<name>A0B983_METTP</name>
<dbReference type="GO" id="GO:0005524">
    <property type="term" value="F:ATP binding"/>
    <property type="evidence" value="ECO:0007669"/>
    <property type="project" value="UniProtKB-KW"/>
</dbReference>
<evidence type="ECO:0000256" key="6">
    <source>
        <dbReference type="ARBA" id="ARBA00049666"/>
    </source>
</evidence>